<comment type="caution">
    <text evidence="1">The sequence shown here is derived from an EMBL/GenBank/DDBJ whole genome shotgun (WGS) entry which is preliminary data.</text>
</comment>
<protein>
    <recommendedName>
        <fullName evidence="3">Secreted protein</fullName>
    </recommendedName>
</protein>
<accession>A0ABR4JQA8</accession>
<evidence type="ECO:0000313" key="2">
    <source>
        <dbReference type="Proteomes" id="UP001610446"/>
    </source>
</evidence>
<organism evidence="1 2">
    <name type="scientific">Aspergillus pseudoustus</name>
    <dbReference type="NCBI Taxonomy" id="1810923"/>
    <lineage>
        <taxon>Eukaryota</taxon>
        <taxon>Fungi</taxon>
        <taxon>Dikarya</taxon>
        <taxon>Ascomycota</taxon>
        <taxon>Pezizomycotina</taxon>
        <taxon>Eurotiomycetes</taxon>
        <taxon>Eurotiomycetidae</taxon>
        <taxon>Eurotiales</taxon>
        <taxon>Aspergillaceae</taxon>
        <taxon>Aspergillus</taxon>
        <taxon>Aspergillus subgen. Nidulantes</taxon>
    </lineage>
</organism>
<name>A0ABR4JQA8_9EURO</name>
<reference evidence="1 2" key="1">
    <citation type="submission" date="2024-07" db="EMBL/GenBank/DDBJ databases">
        <title>Section-level genome sequencing and comparative genomics of Aspergillus sections Usti and Cavernicolus.</title>
        <authorList>
            <consortium name="Lawrence Berkeley National Laboratory"/>
            <person name="Nybo J.L."/>
            <person name="Vesth T.C."/>
            <person name="Theobald S."/>
            <person name="Frisvad J.C."/>
            <person name="Larsen T.O."/>
            <person name="Kjaerboelling I."/>
            <person name="Rothschild-Mancinelli K."/>
            <person name="Lyhne E.K."/>
            <person name="Kogle M.E."/>
            <person name="Barry K."/>
            <person name="Clum A."/>
            <person name="Na H."/>
            <person name="Ledsgaard L."/>
            <person name="Lin J."/>
            <person name="Lipzen A."/>
            <person name="Kuo A."/>
            <person name="Riley R."/>
            <person name="Mondo S."/>
            <person name="Labutti K."/>
            <person name="Haridas S."/>
            <person name="Pangalinan J."/>
            <person name="Salamov A.A."/>
            <person name="Simmons B.A."/>
            <person name="Magnuson J.K."/>
            <person name="Chen J."/>
            <person name="Drula E."/>
            <person name="Henrissat B."/>
            <person name="Wiebenga A."/>
            <person name="Lubbers R.J."/>
            <person name="Gomes A.C."/>
            <person name="Makela M.R."/>
            <person name="Stajich J."/>
            <person name="Grigoriev I.V."/>
            <person name="Mortensen U.H."/>
            <person name="De Vries R.P."/>
            <person name="Baker S.E."/>
            <person name="Andersen M.R."/>
        </authorList>
    </citation>
    <scope>NUCLEOTIDE SEQUENCE [LARGE SCALE GENOMIC DNA]</scope>
    <source>
        <strain evidence="1 2">CBS 123904</strain>
    </source>
</reference>
<sequence length="71" mass="7894">MPVFLTPAWACARFHGGRSTVRFLPRRPVPSRRSRAKVRNGRRSQSTCLFCCAFLSAGSETECSLKGCPCM</sequence>
<gene>
    <name evidence="1" type="ORF">BJY01DRAFT_216743</name>
</gene>
<keyword evidence="2" id="KW-1185">Reference proteome</keyword>
<evidence type="ECO:0008006" key="3">
    <source>
        <dbReference type="Google" id="ProtNLM"/>
    </source>
</evidence>
<evidence type="ECO:0000313" key="1">
    <source>
        <dbReference type="EMBL" id="KAL2842221.1"/>
    </source>
</evidence>
<dbReference type="Proteomes" id="UP001610446">
    <property type="component" value="Unassembled WGS sequence"/>
</dbReference>
<dbReference type="EMBL" id="JBFXLU010000101">
    <property type="protein sequence ID" value="KAL2842221.1"/>
    <property type="molecule type" value="Genomic_DNA"/>
</dbReference>
<proteinExistence type="predicted"/>